<evidence type="ECO:0000313" key="2">
    <source>
        <dbReference type="Proteomes" id="UP000477680"/>
    </source>
</evidence>
<organism evidence="1 2">
    <name type="scientific">Kineobactrum salinum</name>
    <dbReference type="NCBI Taxonomy" id="2708301"/>
    <lineage>
        <taxon>Bacteria</taxon>
        <taxon>Pseudomonadati</taxon>
        <taxon>Pseudomonadota</taxon>
        <taxon>Gammaproteobacteria</taxon>
        <taxon>Cellvibrionales</taxon>
        <taxon>Halieaceae</taxon>
        <taxon>Kineobactrum</taxon>
    </lineage>
</organism>
<dbReference type="Proteomes" id="UP000477680">
    <property type="component" value="Chromosome"/>
</dbReference>
<proteinExistence type="predicted"/>
<gene>
    <name evidence="1" type="ORF">G3T16_12685</name>
</gene>
<dbReference type="KEGG" id="kim:G3T16_12685"/>
<accession>A0A6C0U6N6</accession>
<evidence type="ECO:0000313" key="1">
    <source>
        <dbReference type="EMBL" id="QIB67666.1"/>
    </source>
</evidence>
<dbReference type="Gene3D" id="2.40.10.220">
    <property type="entry name" value="predicted glycosyltransferase like domains"/>
    <property type="match status" value="1"/>
</dbReference>
<sequence length="100" mass="11347">MQGGSEWRQQLLGLSLVSVATNQPEGWDAQYNEPFTLLIDTGQEPALELFAYLQDVDKGRLSFAVEHVDRENIEPLQTLLRAHMADPAVLDEELRRLGQR</sequence>
<keyword evidence="2" id="KW-1185">Reference proteome</keyword>
<dbReference type="SUPFAM" id="SSF141371">
    <property type="entry name" value="PilZ domain-like"/>
    <property type="match status" value="1"/>
</dbReference>
<dbReference type="AlphaFoldDB" id="A0A6C0U6N6"/>
<name>A0A6C0U6N6_9GAMM</name>
<reference evidence="1 2" key="1">
    <citation type="submission" date="2020-02" db="EMBL/GenBank/DDBJ databases">
        <title>Genome sequencing for Kineobactrum sp. M2.</title>
        <authorList>
            <person name="Park S.-J."/>
        </authorList>
    </citation>
    <scope>NUCLEOTIDE SEQUENCE [LARGE SCALE GENOMIC DNA]</scope>
    <source>
        <strain evidence="1 2">M2</strain>
    </source>
</reference>
<dbReference type="EMBL" id="CP048711">
    <property type="protein sequence ID" value="QIB67666.1"/>
    <property type="molecule type" value="Genomic_DNA"/>
</dbReference>
<protein>
    <submittedName>
        <fullName evidence="1">PilZ domain-containing protein</fullName>
    </submittedName>
</protein>